<dbReference type="EMBL" id="QXFU01000546">
    <property type="protein sequence ID" value="KAE9030244.1"/>
    <property type="molecule type" value="Genomic_DNA"/>
</dbReference>
<evidence type="ECO:0000256" key="1">
    <source>
        <dbReference type="SAM" id="MobiDB-lite"/>
    </source>
</evidence>
<dbReference type="EMBL" id="QXFV01000547">
    <property type="protein sequence ID" value="KAE9034487.1"/>
    <property type="molecule type" value="Genomic_DNA"/>
</dbReference>
<dbReference type="Proteomes" id="UP000429607">
    <property type="component" value="Unassembled WGS sequence"/>
</dbReference>
<dbReference type="Proteomes" id="UP000435112">
    <property type="component" value="Unassembled WGS sequence"/>
</dbReference>
<keyword evidence="6" id="KW-1185">Reference proteome</keyword>
<evidence type="ECO:0000313" key="7">
    <source>
        <dbReference type="Proteomes" id="UP000435112"/>
    </source>
</evidence>
<evidence type="ECO:0000313" key="4">
    <source>
        <dbReference type="EMBL" id="KAE9339782.1"/>
    </source>
</evidence>
<proteinExistence type="predicted"/>
<sequence length="189" mass="21255">MDTAWIESLMQINPFIPFVFVAKNKSADPTNTPGRVRLTLLYVNKFVGTALGHMQADNPQWWSGFCEALRSIDYQSPAWTMALLSILTQASDGDRHQGQTGGRRGNEGRREGNRRPAIPDAIRRLIPMNRRGQEPCLLNVAGLSCSGGTRERCGNPRRVHNWSEGLPARVQDWIDHTYDGRAAVNDERR</sequence>
<feature type="region of interest" description="Disordered" evidence="1">
    <location>
        <begin position="91"/>
        <end position="117"/>
    </location>
</feature>
<gene>
    <name evidence="3" type="ORF">PR001_g9717</name>
    <name evidence="2" type="ORF">PR002_g9939</name>
    <name evidence="4" type="ORF">PR003_g10842</name>
</gene>
<protein>
    <submittedName>
        <fullName evidence="2">Uncharacterized protein</fullName>
    </submittedName>
</protein>
<dbReference type="Proteomes" id="UP000434957">
    <property type="component" value="Unassembled WGS sequence"/>
</dbReference>
<accession>A0A6A3MN85</accession>
<evidence type="ECO:0000313" key="6">
    <source>
        <dbReference type="Proteomes" id="UP000434957"/>
    </source>
</evidence>
<evidence type="ECO:0000313" key="3">
    <source>
        <dbReference type="EMBL" id="KAE9034487.1"/>
    </source>
</evidence>
<dbReference type="EMBL" id="QXFT01000604">
    <property type="protein sequence ID" value="KAE9339782.1"/>
    <property type="molecule type" value="Genomic_DNA"/>
</dbReference>
<feature type="compositionally biased region" description="Basic and acidic residues" evidence="1">
    <location>
        <begin position="104"/>
        <end position="114"/>
    </location>
</feature>
<evidence type="ECO:0000313" key="5">
    <source>
        <dbReference type="Proteomes" id="UP000429607"/>
    </source>
</evidence>
<dbReference type="AlphaFoldDB" id="A0A6A3MN85"/>
<organism evidence="2 7">
    <name type="scientific">Phytophthora rubi</name>
    <dbReference type="NCBI Taxonomy" id="129364"/>
    <lineage>
        <taxon>Eukaryota</taxon>
        <taxon>Sar</taxon>
        <taxon>Stramenopiles</taxon>
        <taxon>Oomycota</taxon>
        <taxon>Peronosporomycetes</taxon>
        <taxon>Peronosporales</taxon>
        <taxon>Peronosporaceae</taxon>
        <taxon>Phytophthora</taxon>
    </lineage>
</organism>
<evidence type="ECO:0000313" key="2">
    <source>
        <dbReference type="EMBL" id="KAE9030244.1"/>
    </source>
</evidence>
<dbReference type="OrthoDB" id="119730at2759"/>
<name>A0A6A3MN85_9STRA</name>
<comment type="caution">
    <text evidence="2">The sequence shown here is derived from an EMBL/GenBank/DDBJ whole genome shotgun (WGS) entry which is preliminary data.</text>
</comment>
<reference evidence="5 7" key="1">
    <citation type="submission" date="2018-09" db="EMBL/GenBank/DDBJ databases">
        <title>Genomic investigation of the strawberry pathogen Phytophthora fragariae indicates pathogenicity is determined by transcriptional variation in three key races.</title>
        <authorList>
            <person name="Adams T.M."/>
            <person name="Armitage A.D."/>
            <person name="Sobczyk M.K."/>
            <person name="Bates H.J."/>
            <person name="Dunwell J.M."/>
            <person name="Nellist C.F."/>
            <person name="Harrison R.J."/>
        </authorList>
    </citation>
    <scope>NUCLEOTIDE SEQUENCE [LARGE SCALE GENOMIC DNA]</scope>
    <source>
        <strain evidence="3 5">SCRP249</strain>
        <strain evidence="2 7">SCRP324</strain>
        <strain evidence="4 6">SCRP333</strain>
    </source>
</reference>